<dbReference type="EMBL" id="JAQQDW010000233">
    <property type="protein sequence ID" value="MFM0109447.1"/>
    <property type="molecule type" value="Genomic_DNA"/>
</dbReference>
<organism evidence="1 2">
    <name type="scientific">Paraburkholderia rhynchosiae</name>
    <dbReference type="NCBI Taxonomy" id="487049"/>
    <lineage>
        <taxon>Bacteria</taxon>
        <taxon>Pseudomonadati</taxon>
        <taxon>Pseudomonadota</taxon>
        <taxon>Betaproteobacteria</taxon>
        <taxon>Burkholderiales</taxon>
        <taxon>Burkholderiaceae</taxon>
        <taxon>Paraburkholderia</taxon>
    </lineage>
</organism>
<proteinExistence type="predicted"/>
<feature type="non-terminal residue" evidence="1">
    <location>
        <position position="117"/>
    </location>
</feature>
<name>A0ACC7NPR9_9BURK</name>
<gene>
    <name evidence="1" type="ORF">PQR01_40355</name>
</gene>
<sequence length="117" mass="13148">MQLLGRQLDHGLLPGWPREMVYLEAFQHQPEARTLVQQQLNAVAFAIMEREHGASEGVELHRLLNQRREAINSRPKVNRFAMQIDAKVGIKAEHQRSPSAAINAVTSVASCREHSSS</sequence>
<evidence type="ECO:0000313" key="2">
    <source>
        <dbReference type="Proteomes" id="UP001629235"/>
    </source>
</evidence>
<keyword evidence="2" id="KW-1185">Reference proteome</keyword>
<evidence type="ECO:0000313" key="1">
    <source>
        <dbReference type="EMBL" id="MFM0109447.1"/>
    </source>
</evidence>
<protein>
    <submittedName>
        <fullName evidence="1">Uncharacterized protein</fullName>
    </submittedName>
</protein>
<dbReference type="Proteomes" id="UP001629235">
    <property type="component" value="Unassembled WGS sequence"/>
</dbReference>
<comment type="caution">
    <text evidence="1">The sequence shown here is derived from an EMBL/GenBank/DDBJ whole genome shotgun (WGS) entry which is preliminary data.</text>
</comment>
<reference evidence="1 2" key="1">
    <citation type="journal article" date="2024" name="Chem. Sci.">
        <title>Discovery of megapolipeptins by genome mining of a Burkholderiales bacteria collection.</title>
        <authorList>
            <person name="Paulo B.S."/>
            <person name="Recchia M.J.J."/>
            <person name="Lee S."/>
            <person name="Fergusson C.H."/>
            <person name="Romanowski S.B."/>
            <person name="Hernandez A."/>
            <person name="Krull N."/>
            <person name="Liu D.Y."/>
            <person name="Cavanagh H."/>
            <person name="Bos A."/>
            <person name="Gray C.A."/>
            <person name="Murphy B.T."/>
            <person name="Linington R.G."/>
            <person name="Eustaquio A.S."/>
        </authorList>
    </citation>
    <scope>NUCLEOTIDE SEQUENCE [LARGE SCALE GENOMIC DNA]</scope>
    <source>
        <strain evidence="1 2">RL18-126-BIB-B</strain>
    </source>
</reference>
<accession>A0ACC7NPR9</accession>